<dbReference type="Pfam" id="PF04542">
    <property type="entry name" value="Sigma70_r2"/>
    <property type="match status" value="1"/>
</dbReference>
<dbReference type="GO" id="GO:0003677">
    <property type="term" value="F:DNA binding"/>
    <property type="evidence" value="ECO:0007669"/>
    <property type="project" value="InterPro"/>
</dbReference>
<evidence type="ECO:0000259" key="6">
    <source>
        <dbReference type="Pfam" id="PF08281"/>
    </source>
</evidence>
<dbReference type="AlphaFoldDB" id="A0A4Q7N2T2"/>
<dbReference type="GO" id="GO:0016987">
    <property type="term" value="F:sigma factor activity"/>
    <property type="evidence" value="ECO:0007669"/>
    <property type="project" value="UniProtKB-KW"/>
</dbReference>
<keyword evidence="4" id="KW-0804">Transcription</keyword>
<dbReference type="Gene3D" id="1.10.1740.10">
    <property type="match status" value="1"/>
</dbReference>
<dbReference type="InterPro" id="IPR014327">
    <property type="entry name" value="RNA_pol_sigma70_bacteroid"/>
</dbReference>
<evidence type="ECO:0000259" key="5">
    <source>
        <dbReference type="Pfam" id="PF04542"/>
    </source>
</evidence>
<name>A0A4Q7N2T2_9BACT</name>
<feature type="domain" description="RNA polymerase sigma factor 70 region 4 type 2" evidence="6">
    <location>
        <begin position="122"/>
        <end position="172"/>
    </location>
</feature>
<evidence type="ECO:0000256" key="2">
    <source>
        <dbReference type="ARBA" id="ARBA00023015"/>
    </source>
</evidence>
<evidence type="ECO:0000256" key="3">
    <source>
        <dbReference type="ARBA" id="ARBA00023082"/>
    </source>
</evidence>
<comment type="caution">
    <text evidence="7">The sequence shown here is derived from an EMBL/GenBank/DDBJ whole genome shotgun (WGS) entry which is preliminary data.</text>
</comment>
<dbReference type="InterPro" id="IPR013325">
    <property type="entry name" value="RNA_pol_sigma_r2"/>
</dbReference>
<sequence length="196" mass="23094">MQDRSLHKEWFKLIAGGDETAFRNLFDTYWEHLYSVALMLTKSEALAEDIVQEIFLKIWNKREELPEVEKPDSYLFIIARNHIYNVLKQQQREEQYNKHIIDWFEGARENPESELLFKESSELLNKAVANLSTQQRAVYQLAREQGLSYNEVAAQLNISPNTVKNHLTIALKYIREYLRHHASPTVMIIALLETMK</sequence>
<evidence type="ECO:0000256" key="4">
    <source>
        <dbReference type="ARBA" id="ARBA00023163"/>
    </source>
</evidence>
<dbReference type="NCBIfam" id="TIGR02985">
    <property type="entry name" value="Sig70_bacteroi1"/>
    <property type="match status" value="1"/>
</dbReference>
<protein>
    <submittedName>
        <fullName evidence="7">RNA polymerase sigma-70 factor (ECF subfamily)</fullName>
    </submittedName>
</protein>
<gene>
    <name evidence="7" type="ORF">EV199_0142</name>
</gene>
<accession>A0A4Q7N2T2</accession>
<evidence type="ECO:0000256" key="1">
    <source>
        <dbReference type="ARBA" id="ARBA00010641"/>
    </source>
</evidence>
<dbReference type="SUPFAM" id="SSF88946">
    <property type="entry name" value="Sigma2 domain of RNA polymerase sigma factors"/>
    <property type="match status" value="1"/>
</dbReference>
<dbReference type="InterPro" id="IPR013249">
    <property type="entry name" value="RNA_pol_sigma70_r4_t2"/>
</dbReference>
<keyword evidence="2" id="KW-0805">Transcription regulation</keyword>
<dbReference type="InterPro" id="IPR007627">
    <property type="entry name" value="RNA_pol_sigma70_r2"/>
</dbReference>
<dbReference type="Proteomes" id="UP000293874">
    <property type="component" value="Unassembled WGS sequence"/>
</dbReference>
<organism evidence="7 8">
    <name type="scientific">Pseudobacter ginsenosidimutans</name>
    <dbReference type="NCBI Taxonomy" id="661488"/>
    <lineage>
        <taxon>Bacteria</taxon>
        <taxon>Pseudomonadati</taxon>
        <taxon>Bacteroidota</taxon>
        <taxon>Chitinophagia</taxon>
        <taxon>Chitinophagales</taxon>
        <taxon>Chitinophagaceae</taxon>
        <taxon>Pseudobacter</taxon>
    </lineage>
</organism>
<feature type="domain" description="RNA polymerase sigma-70 region 2" evidence="5">
    <location>
        <begin position="25"/>
        <end position="92"/>
    </location>
</feature>
<dbReference type="Pfam" id="PF08281">
    <property type="entry name" value="Sigma70_r4_2"/>
    <property type="match status" value="1"/>
</dbReference>
<dbReference type="InterPro" id="IPR036388">
    <property type="entry name" value="WH-like_DNA-bd_sf"/>
</dbReference>
<dbReference type="InterPro" id="IPR014284">
    <property type="entry name" value="RNA_pol_sigma-70_dom"/>
</dbReference>
<dbReference type="InterPro" id="IPR013324">
    <property type="entry name" value="RNA_pol_sigma_r3/r4-like"/>
</dbReference>
<dbReference type="Gene3D" id="1.10.10.10">
    <property type="entry name" value="Winged helix-like DNA-binding domain superfamily/Winged helix DNA-binding domain"/>
    <property type="match status" value="1"/>
</dbReference>
<keyword evidence="8" id="KW-1185">Reference proteome</keyword>
<dbReference type="RefSeq" id="WP_130538772.1">
    <property type="nucleotide sequence ID" value="NZ_CP042431.1"/>
</dbReference>
<evidence type="ECO:0000313" key="7">
    <source>
        <dbReference type="EMBL" id="RZS74298.1"/>
    </source>
</evidence>
<dbReference type="SUPFAM" id="SSF88659">
    <property type="entry name" value="Sigma3 and sigma4 domains of RNA polymerase sigma factors"/>
    <property type="match status" value="1"/>
</dbReference>
<dbReference type="NCBIfam" id="TIGR02937">
    <property type="entry name" value="sigma70-ECF"/>
    <property type="match status" value="1"/>
</dbReference>
<reference evidence="7 8" key="1">
    <citation type="submission" date="2019-02" db="EMBL/GenBank/DDBJ databases">
        <title>Genomic Encyclopedia of Type Strains, Phase IV (KMG-IV): sequencing the most valuable type-strain genomes for metagenomic binning, comparative biology and taxonomic classification.</title>
        <authorList>
            <person name="Goeker M."/>
        </authorList>
    </citation>
    <scope>NUCLEOTIDE SEQUENCE [LARGE SCALE GENOMIC DNA]</scope>
    <source>
        <strain evidence="7 8">DSM 18116</strain>
    </source>
</reference>
<dbReference type="EMBL" id="SGXA01000001">
    <property type="protein sequence ID" value="RZS74298.1"/>
    <property type="molecule type" value="Genomic_DNA"/>
</dbReference>
<evidence type="ECO:0000313" key="8">
    <source>
        <dbReference type="Proteomes" id="UP000293874"/>
    </source>
</evidence>
<dbReference type="PANTHER" id="PTHR43133:SF46">
    <property type="entry name" value="RNA POLYMERASE SIGMA-70 FACTOR ECF SUBFAMILY"/>
    <property type="match status" value="1"/>
</dbReference>
<keyword evidence="3" id="KW-0731">Sigma factor</keyword>
<dbReference type="PANTHER" id="PTHR43133">
    <property type="entry name" value="RNA POLYMERASE ECF-TYPE SIGMA FACTO"/>
    <property type="match status" value="1"/>
</dbReference>
<dbReference type="OrthoDB" id="1342792at2"/>
<dbReference type="GO" id="GO:0006352">
    <property type="term" value="P:DNA-templated transcription initiation"/>
    <property type="evidence" value="ECO:0007669"/>
    <property type="project" value="InterPro"/>
</dbReference>
<comment type="similarity">
    <text evidence="1">Belongs to the sigma-70 factor family. ECF subfamily.</text>
</comment>
<proteinExistence type="inferred from homology"/>
<dbReference type="InterPro" id="IPR039425">
    <property type="entry name" value="RNA_pol_sigma-70-like"/>
</dbReference>